<dbReference type="NCBIfam" id="TIGR00370">
    <property type="entry name" value="5-oxoprolinase subunit PxpB"/>
    <property type="match status" value="1"/>
</dbReference>
<dbReference type="AlphaFoldDB" id="A0A3B0QRF4"/>
<dbReference type="PANTHER" id="PTHR34698:SF2">
    <property type="entry name" value="5-OXOPROLINASE SUBUNIT B"/>
    <property type="match status" value="1"/>
</dbReference>
<organism evidence="6">
    <name type="scientific">hydrothermal vent metagenome</name>
    <dbReference type="NCBI Taxonomy" id="652676"/>
    <lineage>
        <taxon>unclassified sequences</taxon>
        <taxon>metagenomes</taxon>
        <taxon>ecological metagenomes</taxon>
    </lineage>
</organism>
<keyword evidence="2 6" id="KW-0378">Hydrolase</keyword>
<proteinExistence type="predicted"/>
<name>A0A3B0QRF4_9ZZZZ</name>
<dbReference type="PANTHER" id="PTHR34698">
    <property type="entry name" value="5-OXOPROLINASE SUBUNIT B"/>
    <property type="match status" value="1"/>
</dbReference>
<dbReference type="EC" id="3.5.1.54" evidence="6"/>
<dbReference type="Pfam" id="PF02682">
    <property type="entry name" value="CT_C_D"/>
    <property type="match status" value="1"/>
</dbReference>
<evidence type="ECO:0000259" key="5">
    <source>
        <dbReference type="SMART" id="SM00796"/>
    </source>
</evidence>
<dbReference type="GO" id="GO:0004039">
    <property type="term" value="F:allophanate hydrolase activity"/>
    <property type="evidence" value="ECO:0007669"/>
    <property type="project" value="UniProtKB-EC"/>
</dbReference>
<evidence type="ECO:0000256" key="2">
    <source>
        <dbReference type="ARBA" id="ARBA00022801"/>
    </source>
</evidence>
<dbReference type="InterPro" id="IPR003833">
    <property type="entry name" value="CT_C_D"/>
</dbReference>
<dbReference type="Gene3D" id="2.40.100.10">
    <property type="entry name" value="Cyclophilin-like"/>
    <property type="match status" value="1"/>
</dbReference>
<dbReference type="SUPFAM" id="SSF160467">
    <property type="entry name" value="PH0987 N-terminal domain-like"/>
    <property type="match status" value="1"/>
</dbReference>
<keyword evidence="4" id="KW-0812">Transmembrane</keyword>
<keyword evidence="3" id="KW-0067">ATP-binding</keyword>
<keyword evidence="4" id="KW-1133">Transmembrane helix</keyword>
<dbReference type="InterPro" id="IPR010016">
    <property type="entry name" value="PxpB"/>
</dbReference>
<dbReference type="SMART" id="SM00796">
    <property type="entry name" value="AHS1"/>
    <property type="match status" value="1"/>
</dbReference>
<sequence>MNRFKLTYKQYGERSILIEWPSKIDKTILEDLIFYKEKLEKSIYKEIIYINSAYSSILISYNSIIENIYDDVLVLKDIYSSEINVIAKPSTLWKIPVCYEDEFAIDLAAISSHKKLSKKEIIALHSNAIYTVFFIGFLPGFLYLGGLNKQLYVPRKSTPRLHVEKGAVGIGGTQTGIYPDTSPGGWNIIGNSPINFFDCNKVEPCFAKAGDKIQFYSISKKKYNDISTLVEAGVFQLESEVLHG</sequence>
<dbReference type="Gene3D" id="3.30.1360.40">
    <property type="match status" value="1"/>
</dbReference>
<evidence type="ECO:0000256" key="4">
    <source>
        <dbReference type="SAM" id="Phobius"/>
    </source>
</evidence>
<gene>
    <name evidence="6" type="ORF">MNBD_BACTEROID02-892</name>
</gene>
<evidence type="ECO:0000256" key="3">
    <source>
        <dbReference type="ARBA" id="ARBA00022840"/>
    </source>
</evidence>
<evidence type="ECO:0000313" key="6">
    <source>
        <dbReference type="EMBL" id="VAV82822.1"/>
    </source>
</evidence>
<feature type="transmembrane region" description="Helical" evidence="4">
    <location>
        <begin position="121"/>
        <end position="144"/>
    </location>
</feature>
<reference evidence="6" key="1">
    <citation type="submission" date="2018-06" db="EMBL/GenBank/DDBJ databases">
        <authorList>
            <person name="Zhirakovskaya E."/>
        </authorList>
    </citation>
    <scope>NUCLEOTIDE SEQUENCE</scope>
</reference>
<dbReference type="GO" id="GO:0005524">
    <property type="term" value="F:ATP binding"/>
    <property type="evidence" value="ECO:0007669"/>
    <property type="project" value="UniProtKB-KW"/>
</dbReference>
<feature type="domain" description="Carboxyltransferase" evidence="5">
    <location>
        <begin position="6"/>
        <end position="207"/>
    </location>
</feature>
<dbReference type="InterPro" id="IPR029000">
    <property type="entry name" value="Cyclophilin-like_dom_sf"/>
</dbReference>
<evidence type="ECO:0000256" key="1">
    <source>
        <dbReference type="ARBA" id="ARBA00022741"/>
    </source>
</evidence>
<keyword evidence="1" id="KW-0547">Nucleotide-binding</keyword>
<accession>A0A3B0QRF4</accession>
<keyword evidence="4" id="KW-0472">Membrane</keyword>
<protein>
    <submittedName>
        <fullName evidence="6">Allophanate hydrolase 2 subunit 1</fullName>
        <ecNumber evidence="6">3.5.1.54</ecNumber>
    </submittedName>
</protein>
<dbReference type="SUPFAM" id="SSF50891">
    <property type="entry name" value="Cyclophilin-like"/>
    <property type="match status" value="1"/>
</dbReference>
<dbReference type="EMBL" id="UOEB01000040">
    <property type="protein sequence ID" value="VAV82822.1"/>
    <property type="molecule type" value="Genomic_DNA"/>
</dbReference>